<dbReference type="Proteomes" id="UP001419268">
    <property type="component" value="Unassembled WGS sequence"/>
</dbReference>
<keyword evidence="2" id="KW-0863">Zinc-finger</keyword>
<feature type="compositionally biased region" description="Polar residues" evidence="3">
    <location>
        <begin position="172"/>
        <end position="185"/>
    </location>
</feature>
<evidence type="ECO:0000256" key="2">
    <source>
        <dbReference type="PROSITE-ProRule" id="PRU00723"/>
    </source>
</evidence>
<sequence>MVNIGQPHLHPLPRGYINSPSIQQNAQYTSSVAPPPPPPRAPIGGTNQLEMIRAPPPPSVLPPPLSQGQLLYRNPATPPQPPPIIGNPLLGQLLPHPPRPIFLPAVPASFASHGLSSGEDAHPPAMPPPPPPPPPPSSPPPVPTSPPPPASSPSTSAEYHAKLSVVPFDAATSMSSQSKLDSGTNEVRDSKEQALESVTEVVQVSGTDHLPTVGSKATCGMPISENVSSPKPHETLAVPPPKPVNNEMVRRIEVLCRFIARNGSSFEDMARKKEENNPEYAFLFGGQPGTEASIANEYFQWFKRNCLVEANLNGESDDSNLLTKPSEIESSKHPDAFVVGGISPSSSDSDMDMEENEAEPSDTHNSGQRTSTYLHEDLCLTTAASINGKEGSGSLLECGSPIRLLQDYASDESAEDDVPSFEDVSPARELPIVEMGESSLRQGFKCSTQPRKLSVSSEPLKVADTAVLASSLLDTDVKTSNPPNGISENQISNDLSSKETSLGDAIFDPQLANLGETKDNIVKQGSESVKVDKFGRLLREGASDSDSDGSRYVARDARRGRSRGPGQSPVDRQGRKSRSPRRRKEKRNRSRSWSPKKRRSRSKSPSSFRHNGEYSGDKTRRGRDQVSGCFDFSRGRCRRGASCRFLHHGSTNSDGRRYRGRQHQYVEVSRDLRSSISHTESISSRERQEGGKAPENFSADQHSTRLEEDIKSSGMSPFKADVSKDVCAPDDLQHVTSTDVVESLSAAIKEDETDFQEAVAQGLEEEPILDEISKRGEKLSEASSGDSSTIQFASDAETKGIPDKPHLSEPPLDDNVRVQPTQTGVSDGEQSQDALYLSQTPVTAGVPSATSDVHHPYQAAVCDESHQPPTLSQPSWTSLPQPSYIHGSTSTSVVQSTAFPPTQSQPDPLTMSRPYMPGEPSHSHTVGFHAQSFPLPGGPHRPPYGSESFRPQPVPFDFMRGQTFGGLDIPRDERFTHWPPRDSFVHPRPQLQQEQHLSHQAPGNVQNFQPLPNQKLASPLSAVTAPSSFVPNVMHSQPLKFSNVSPEKQLQSFPGGNVLSMSSLREGYGVASTTGLSYAQNQRSSFSLQHSATESFQSHMGPAGNTDPSVRRYPFSFLDNSMPYQSSLVGGSKISTKAPYNPFASTFERPLRSTIFNSSVSFGRSDNMFSASLPVAPSADVRDVSQGQMHISEGFVGAPSLVRREPGVADQYDPLFDSIESSAKPFSTFDHVAWGTNAPASMLRMSTSHGIPDAGEARQKESGSYTSHCIP</sequence>
<evidence type="ECO:0008006" key="8">
    <source>
        <dbReference type="Google" id="ProtNLM"/>
    </source>
</evidence>
<feature type="compositionally biased region" description="Basic and acidic residues" evidence="3">
    <location>
        <begin position="683"/>
        <end position="692"/>
    </location>
</feature>
<feature type="compositionally biased region" description="Polar residues" evidence="3">
    <location>
        <begin position="1262"/>
        <end position="1271"/>
    </location>
</feature>
<feature type="compositionally biased region" description="Basic and acidic residues" evidence="3">
    <location>
        <begin position="610"/>
        <end position="624"/>
    </location>
</feature>
<dbReference type="Gene3D" id="3.30.1370.210">
    <property type="match status" value="1"/>
</dbReference>
<feature type="region of interest" description="Disordered" evidence="3">
    <location>
        <begin position="1"/>
        <end position="85"/>
    </location>
</feature>
<dbReference type="GO" id="GO:0006397">
    <property type="term" value="P:mRNA processing"/>
    <property type="evidence" value="ECO:0007669"/>
    <property type="project" value="UniProtKB-KW"/>
</dbReference>
<gene>
    <name evidence="6" type="ORF">Scep_018344</name>
</gene>
<feature type="region of interest" description="Disordered" evidence="3">
    <location>
        <begin position="797"/>
        <end position="832"/>
    </location>
</feature>
<dbReference type="SUPFAM" id="SSF109905">
    <property type="entry name" value="Surp module (SWAP domain)"/>
    <property type="match status" value="1"/>
</dbReference>
<feature type="region of interest" description="Disordered" evidence="3">
    <location>
        <begin position="112"/>
        <end position="158"/>
    </location>
</feature>
<dbReference type="EMBL" id="JBBNAG010000007">
    <property type="protein sequence ID" value="KAK9120251.1"/>
    <property type="molecule type" value="Genomic_DNA"/>
</dbReference>
<keyword evidence="7" id="KW-1185">Reference proteome</keyword>
<keyword evidence="2" id="KW-0479">Metal-binding</keyword>
<dbReference type="Gene3D" id="1.10.10.790">
    <property type="entry name" value="Surp module"/>
    <property type="match status" value="1"/>
</dbReference>
<evidence type="ECO:0000256" key="1">
    <source>
        <dbReference type="ARBA" id="ARBA00022664"/>
    </source>
</evidence>
<dbReference type="InterPro" id="IPR000571">
    <property type="entry name" value="Znf_CCCH"/>
</dbReference>
<feature type="domain" description="C3H1-type" evidence="4">
    <location>
        <begin position="623"/>
        <end position="650"/>
    </location>
</feature>
<dbReference type="AlphaFoldDB" id="A0AAP0NXU5"/>
<organism evidence="6 7">
    <name type="scientific">Stephania cephalantha</name>
    <dbReference type="NCBI Taxonomy" id="152367"/>
    <lineage>
        <taxon>Eukaryota</taxon>
        <taxon>Viridiplantae</taxon>
        <taxon>Streptophyta</taxon>
        <taxon>Embryophyta</taxon>
        <taxon>Tracheophyta</taxon>
        <taxon>Spermatophyta</taxon>
        <taxon>Magnoliopsida</taxon>
        <taxon>Ranunculales</taxon>
        <taxon>Menispermaceae</taxon>
        <taxon>Menispermoideae</taxon>
        <taxon>Cissampelideae</taxon>
        <taxon>Stephania</taxon>
    </lineage>
</organism>
<accession>A0AAP0NXU5</accession>
<feature type="compositionally biased region" description="Polar residues" evidence="3">
    <location>
        <begin position="818"/>
        <end position="832"/>
    </location>
</feature>
<feature type="compositionally biased region" description="Basic residues" evidence="3">
    <location>
        <begin position="575"/>
        <end position="602"/>
    </location>
</feature>
<feature type="region of interest" description="Disordered" evidence="3">
    <location>
        <begin position="172"/>
        <end position="194"/>
    </location>
</feature>
<feature type="region of interest" description="Disordered" evidence="3">
    <location>
        <begin position="540"/>
        <end position="631"/>
    </location>
</feature>
<feature type="region of interest" description="Disordered" evidence="3">
    <location>
        <begin position="314"/>
        <end position="369"/>
    </location>
</feature>
<proteinExistence type="predicted"/>
<evidence type="ECO:0000313" key="6">
    <source>
        <dbReference type="EMBL" id="KAK9120251.1"/>
    </source>
</evidence>
<feature type="region of interest" description="Disordered" evidence="3">
    <location>
        <begin position="1248"/>
        <end position="1271"/>
    </location>
</feature>
<evidence type="ECO:0000259" key="4">
    <source>
        <dbReference type="PROSITE" id="PS50103"/>
    </source>
</evidence>
<evidence type="ECO:0000256" key="3">
    <source>
        <dbReference type="SAM" id="MobiDB-lite"/>
    </source>
</evidence>
<evidence type="ECO:0000313" key="7">
    <source>
        <dbReference type="Proteomes" id="UP001419268"/>
    </source>
</evidence>
<evidence type="ECO:0000259" key="5">
    <source>
        <dbReference type="PROSITE" id="PS50128"/>
    </source>
</evidence>
<dbReference type="Pfam" id="PF01805">
    <property type="entry name" value="Surp"/>
    <property type="match status" value="1"/>
</dbReference>
<feature type="compositionally biased region" description="Acidic residues" evidence="3">
    <location>
        <begin position="349"/>
        <end position="360"/>
    </location>
</feature>
<feature type="compositionally biased region" description="Polar residues" evidence="3">
    <location>
        <begin position="18"/>
        <end position="32"/>
    </location>
</feature>
<feature type="compositionally biased region" description="Pro residues" evidence="3">
    <location>
        <begin position="54"/>
        <end position="65"/>
    </location>
</feature>
<feature type="compositionally biased region" description="Basic and acidic residues" evidence="3">
    <location>
        <begin position="797"/>
        <end position="807"/>
    </location>
</feature>
<dbReference type="InterPro" id="IPR035967">
    <property type="entry name" value="SWAP/Surp_sf"/>
</dbReference>
<feature type="compositionally biased region" description="Pro residues" evidence="3">
    <location>
        <begin position="124"/>
        <end position="151"/>
    </location>
</feature>
<feature type="domain" description="SURP motif" evidence="5">
    <location>
        <begin position="251"/>
        <end position="299"/>
    </location>
</feature>
<dbReference type="PANTHER" id="PTHR36886:SF7">
    <property type="entry name" value="EXPRESSED PROTEIN"/>
    <property type="match status" value="1"/>
</dbReference>
<keyword evidence="1" id="KW-0507">mRNA processing</keyword>
<dbReference type="PROSITE" id="PS50128">
    <property type="entry name" value="SURP"/>
    <property type="match status" value="1"/>
</dbReference>
<dbReference type="GO" id="GO:0008270">
    <property type="term" value="F:zinc ion binding"/>
    <property type="evidence" value="ECO:0007669"/>
    <property type="project" value="UniProtKB-KW"/>
</dbReference>
<feature type="region of interest" description="Disordered" evidence="3">
    <location>
        <begin position="666"/>
        <end position="703"/>
    </location>
</feature>
<protein>
    <recommendedName>
        <fullName evidence="8">C3H1-type domain-containing protein</fullName>
    </recommendedName>
</protein>
<feature type="zinc finger region" description="C3H1-type" evidence="2">
    <location>
        <begin position="623"/>
        <end position="650"/>
    </location>
</feature>
<name>A0AAP0NXU5_9MAGN</name>
<feature type="compositionally biased region" description="Basic and acidic residues" evidence="3">
    <location>
        <begin position="326"/>
        <end position="335"/>
    </location>
</feature>
<dbReference type="PROSITE" id="PS50103">
    <property type="entry name" value="ZF_C3H1"/>
    <property type="match status" value="1"/>
</dbReference>
<dbReference type="InterPro" id="IPR052650">
    <property type="entry name" value="Zinc_finger_CCCH"/>
</dbReference>
<reference evidence="6 7" key="1">
    <citation type="submission" date="2024-01" db="EMBL/GenBank/DDBJ databases">
        <title>Genome assemblies of Stephania.</title>
        <authorList>
            <person name="Yang L."/>
        </authorList>
    </citation>
    <scope>NUCLEOTIDE SEQUENCE [LARGE SCALE GENOMIC DNA]</scope>
    <source>
        <strain evidence="6">JXDWG</strain>
        <tissue evidence="6">Leaf</tissue>
    </source>
</reference>
<dbReference type="InterPro" id="IPR000061">
    <property type="entry name" value="Surp"/>
</dbReference>
<keyword evidence="2" id="KW-0862">Zinc</keyword>
<dbReference type="GO" id="GO:0003723">
    <property type="term" value="F:RNA binding"/>
    <property type="evidence" value="ECO:0007669"/>
    <property type="project" value="InterPro"/>
</dbReference>
<dbReference type="PANTHER" id="PTHR36886">
    <property type="entry name" value="PROTEIN FRIGIDA-ESSENTIAL 1"/>
    <property type="match status" value="1"/>
</dbReference>
<feature type="compositionally biased region" description="Pro residues" evidence="3">
    <location>
        <begin position="76"/>
        <end position="85"/>
    </location>
</feature>
<comment type="caution">
    <text evidence="6">The sequence shown here is derived from an EMBL/GenBank/DDBJ whole genome shotgun (WGS) entry which is preliminary data.</text>
</comment>